<accession>A0A4S8KNV4</accession>
<dbReference type="Proteomes" id="UP000297245">
    <property type="component" value="Unassembled WGS sequence"/>
</dbReference>
<feature type="region of interest" description="Disordered" evidence="1">
    <location>
        <begin position="223"/>
        <end position="247"/>
    </location>
</feature>
<sequence>MALRGSPWESVGSPWLSVGIRGLSMALRGNPWESVGVHRHLLQVPARSTGESTEESTEEYTEESTGEYMNMYGSHSVTMDRGAFPDVQSMASSRQVLESSPLIASQLNRMLILQENIEAELNMMDLHVKHFECELVVLRGMMRDIPRVLWQIEQANPHFKWTDEFLMKLATIAGWTMAPTVEDAMELARQPTTEMMRRFHPLYPDVANIGCSRSAEEVAFEADGMQLQYPDEGADSAPQATGSPSSR</sequence>
<proteinExistence type="predicted"/>
<evidence type="ECO:0000313" key="3">
    <source>
        <dbReference type="Proteomes" id="UP000297245"/>
    </source>
</evidence>
<evidence type="ECO:0000313" key="2">
    <source>
        <dbReference type="EMBL" id="THU77356.1"/>
    </source>
</evidence>
<organism evidence="2 3">
    <name type="scientific">Dendrothele bispora (strain CBS 962.96)</name>
    <dbReference type="NCBI Taxonomy" id="1314807"/>
    <lineage>
        <taxon>Eukaryota</taxon>
        <taxon>Fungi</taxon>
        <taxon>Dikarya</taxon>
        <taxon>Basidiomycota</taxon>
        <taxon>Agaricomycotina</taxon>
        <taxon>Agaricomycetes</taxon>
        <taxon>Agaricomycetidae</taxon>
        <taxon>Agaricales</taxon>
        <taxon>Agaricales incertae sedis</taxon>
        <taxon>Dendrothele</taxon>
    </lineage>
</organism>
<keyword evidence="3" id="KW-1185">Reference proteome</keyword>
<protein>
    <submittedName>
        <fullName evidence="2">Uncharacterized protein</fullName>
    </submittedName>
</protein>
<dbReference type="AlphaFoldDB" id="A0A4S8KNV4"/>
<name>A0A4S8KNV4_DENBC</name>
<dbReference type="EMBL" id="ML180468">
    <property type="protein sequence ID" value="THU77356.1"/>
    <property type="molecule type" value="Genomic_DNA"/>
</dbReference>
<feature type="compositionally biased region" description="Polar residues" evidence="1">
    <location>
        <begin position="238"/>
        <end position="247"/>
    </location>
</feature>
<gene>
    <name evidence="2" type="ORF">K435DRAFT_846230</name>
</gene>
<evidence type="ECO:0000256" key="1">
    <source>
        <dbReference type="SAM" id="MobiDB-lite"/>
    </source>
</evidence>
<reference evidence="2 3" key="1">
    <citation type="journal article" date="2019" name="Nat. Ecol. Evol.">
        <title>Megaphylogeny resolves global patterns of mushroom evolution.</title>
        <authorList>
            <person name="Varga T."/>
            <person name="Krizsan K."/>
            <person name="Foldi C."/>
            <person name="Dima B."/>
            <person name="Sanchez-Garcia M."/>
            <person name="Sanchez-Ramirez S."/>
            <person name="Szollosi G.J."/>
            <person name="Szarkandi J.G."/>
            <person name="Papp V."/>
            <person name="Albert L."/>
            <person name="Andreopoulos W."/>
            <person name="Angelini C."/>
            <person name="Antonin V."/>
            <person name="Barry K.W."/>
            <person name="Bougher N.L."/>
            <person name="Buchanan P."/>
            <person name="Buyck B."/>
            <person name="Bense V."/>
            <person name="Catcheside P."/>
            <person name="Chovatia M."/>
            <person name="Cooper J."/>
            <person name="Damon W."/>
            <person name="Desjardin D."/>
            <person name="Finy P."/>
            <person name="Geml J."/>
            <person name="Haridas S."/>
            <person name="Hughes K."/>
            <person name="Justo A."/>
            <person name="Karasinski D."/>
            <person name="Kautmanova I."/>
            <person name="Kiss B."/>
            <person name="Kocsube S."/>
            <person name="Kotiranta H."/>
            <person name="LaButti K.M."/>
            <person name="Lechner B.E."/>
            <person name="Liimatainen K."/>
            <person name="Lipzen A."/>
            <person name="Lukacs Z."/>
            <person name="Mihaltcheva S."/>
            <person name="Morgado L.N."/>
            <person name="Niskanen T."/>
            <person name="Noordeloos M.E."/>
            <person name="Ohm R.A."/>
            <person name="Ortiz-Santana B."/>
            <person name="Ovrebo C."/>
            <person name="Racz N."/>
            <person name="Riley R."/>
            <person name="Savchenko A."/>
            <person name="Shiryaev A."/>
            <person name="Soop K."/>
            <person name="Spirin V."/>
            <person name="Szebenyi C."/>
            <person name="Tomsovsky M."/>
            <person name="Tulloss R.E."/>
            <person name="Uehling J."/>
            <person name="Grigoriev I.V."/>
            <person name="Vagvolgyi C."/>
            <person name="Papp T."/>
            <person name="Martin F.M."/>
            <person name="Miettinen O."/>
            <person name="Hibbett D.S."/>
            <person name="Nagy L.G."/>
        </authorList>
    </citation>
    <scope>NUCLEOTIDE SEQUENCE [LARGE SCALE GENOMIC DNA]</scope>
    <source>
        <strain evidence="2 3">CBS 962.96</strain>
    </source>
</reference>